<evidence type="ECO:0000313" key="4">
    <source>
        <dbReference type="EMBL" id="KAK7749108.1"/>
    </source>
</evidence>
<evidence type="ECO:0000256" key="1">
    <source>
        <dbReference type="ARBA" id="ARBA00022603"/>
    </source>
</evidence>
<feature type="region of interest" description="Disordered" evidence="3">
    <location>
        <begin position="1"/>
        <end position="65"/>
    </location>
</feature>
<gene>
    <name evidence="4" type="ORF">SLS62_008395</name>
</gene>
<dbReference type="Proteomes" id="UP001320420">
    <property type="component" value="Unassembled WGS sequence"/>
</dbReference>
<dbReference type="GO" id="GO:0005634">
    <property type="term" value="C:nucleus"/>
    <property type="evidence" value="ECO:0007669"/>
    <property type="project" value="TreeGrafter"/>
</dbReference>
<feature type="compositionally biased region" description="Acidic residues" evidence="3">
    <location>
        <begin position="102"/>
        <end position="116"/>
    </location>
</feature>
<feature type="region of interest" description="Disordered" evidence="3">
    <location>
        <begin position="99"/>
        <end position="127"/>
    </location>
</feature>
<evidence type="ECO:0000256" key="3">
    <source>
        <dbReference type="SAM" id="MobiDB-lite"/>
    </source>
</evidence>
<keyword evidence="1" id="KW-0489">Methyltransferase</keyword>
<keyword evidence="2" id="KW-0808">Transferase</keyword>
<proteinExistence type="predicted"/>
<accession>A0AAN9UVS3</accession>
<sequence>MDASTSDHVRGTKRKYSEDQQQQPRASSDDATTSARRCQSTPPLVRDHAMVRSGADSDASPDVDADAVFATEERYRTLYSGELDFRALGEQDPELGALLLEGDGDADGEGGGGEEGEGPRPPRLDFTDPRAVMQLTKTLLWRDFGLRVDLPPDRLCPPVPNRHNYVLWLKDLLDSSALSPSPSSCAYSDAYDPRRRVRGLDIGTGASLIYPLLACAQRPRWSFLATDIDARSLAFARRNAERNGLLGGRVRVVDRSGAGAGADAPLIPPLDELVGADATLDFVMTNPPFYASEAEQRDLARQKARPPRSACTGAPVEMVYSGDNGGGGGGGEVGFVRRLLDESLALGTRVQWYTAMLGKQSSVGELVAALRDRGVGNYAVAAFVQGRRTRRWALGWSFHSRRPSLGASRWGGVGVGVASGDDGGDARAPTPTLPRSLLPCPTELVAVRERVAVVDVDVDVELELGRWKRLLCGAMEGLDLVSWDWDGDARDKSRGVGFADGNVWSRAYRRKRERGEGGGGGGHQAATVSQQPPLLQPQRRPETLSTDGEMEPGLSTTTSQQEHPRAIADCAFGFAISVQVERGSDSAHSQAEEEEDGGGGGVAAMVVRVRWLQGRDYTVFESFTGMVRNTILRARRTTTSAAAEAHKGKGEGDGDIN</sequence>
<name>A0AAN9UVS3_9PEZI</name>
<dbReference type="AlphaFoldDB" id="A0AAN9UVS3"/>
<dbReference type="PANTHER" id="PTHR13393">
    <property type="entry name" value="SAM-DEPENDENT METHYLTRANSFERASE"/>
    <property type="match status" value="1"/>
</dbReference>
<feature type="compositionally biased region" description="Basic and acidic residues" evidence="3">
    <location>
        <begin position="117"/>
        <end position="127"/>
    </location>
</feature>
<dbReference type="Gene3D" id="3.40.50.150">
    <property type="entry name" value="Vaccinia Virus protein VP39"/>
    <property type="match status" value="1"/>
</dbReference>
<dbReference type="PANTHER" id="PTHR13393:SF0">
    <property type="entry name" value="RNA N6-ADENOSINE-METHYLTRANSFERASE METTL16"/>
    <property type="match status" value="1"/>
</dbReference>
<keyword evidence="5" id="KW-1185">Reference proteome</keyword>
<dbReference type="GO" id="GO:0008168">
    <property type="term" value="F:methyltransferase activity"/>
    <property type="evidence" value="ECO:0007669"/>
    <property type="project" value="UniProtKB-KW"/>
</dbReference>
<reference evidence="4 5" key="1">
    <citation type="submission" date="2024-02" db="EMBL/GenBank/DDBJ databases">
        <title>De novo assembly and annotation of 12 fungi associated with fruit tree decline syndrome in Ontario, Canada.</title>
        <authorList>
            <person name="Sulman M."/>
            <person name="Ellouze W."/>
            <person name="Ilyukhin E."/>
        </authorList>
    </citation>
    <scope>NUCLEOTIDE SEQUENCE [LARGE SCALE GENOMIC DNA]</scope>
    <source>
        <strain evidence="4 5">M11/M66-122</strain>
    </source>
</reference>
<feature type="compositionally biased region" description="Polar residues" evidence="3">
    <location>
        <begin position="19"/>
        <end position="42"/>
    </location>
</feature>
<dbReference type="InterPro" id="IPR029063">
    <property type="entry name" value="SAM-dependent_MTases_sf"/>
</dbReference>
<evidence type="ECO:0000313" key="5">
    <source>
        <dbReference type="Proteomes" id="UP001320420"/>
    </source>
</evidence>
<dbReference type="InterPro" id="IPR010286">
    <property type="entry name" value="METTL16/RlmF"/>
</dbReference>
<evidence type="ECO:0008006" key="6">
    <source>
        <dbReference type="Google" id="ProtNLM"/>
    </source>
</evidence>
<dbReference type="GO" id="GO:0070475">
    <property type="term" value="P:rRNA base methylation"/>
    <property type="evidence" value="ECO:0007669"/>
    <property type="project" value="TreeGrafter"/>
</dbReference>
<protein>
    <recommendedName>
        <fullName evidence="6">U6 small nuclear RNA (adenine-(43)-N(6))-methyltransferase</fullName>
    </recommendedName>
</protein>
<organism evidence="4 5">
    <name type="scientific">Diatrype stigma</name>
    <dbReference type="NCBI Taxonomy" id="117547"/>
    <lineage>
        <taxon>Eukaryota</taxon>
        <taxon>Fungi</taxon>
        <taxon>Dikarya</taxon>
        <taxon>Ascomycota</taxon>
        <taxon>Pezizomycotina</taxon>
        <taxon>Sordariomycetes</taxon>
        <taxon>Xylariomycetidae</taxon>
        <taxon>Xylariales</taxon>
        <taxon>Diatrypaceae</taxon>
        <taxon>Diatrype</taxon>
    </lineage>
</organism>
<dbReference type="Pfam" id="PF05971">
    <property type="entry name" value="Methyltransf_10"/>
    <property type="match status" value="1"/>
</dbReference>
<dbReference type="EMBL" id="JAKJXP020000078">
    <property type="protein sequence ID" value="KAK7749108.1"/>
    <property type="molecule type" value="Genomic_DNA"/>
</dbReference>
<feature type="region of interest" description="Disordered" evidence="3">
    <location>
        <begin position="512"/>
        <end position="563"/>
    </location>
</feature>
<evidence type="ECO:0000256" key="2">
    <source>
        <dbReference type="ARBA" id="ARBA00022679"/>
    </source>
</evidence>
<comment type="caution">
    <text evidence="4">The sequence shown here is derived from an EMBL/GenBank/DDBJ whole genome shotgun (WGS) entry which is preliminary data.</text>
</comment>
<dbReference type="CDD" id="cd02440">
    <property type="entry name" value="AdoMet_MTases"/>
    <property type="match status" value="1"/>
</dbReference>
<dbReference type="SUPFAM" id="SSF53335">
    <property type="entry name" value="S-adenosyl-L-methionine-dependent methyltransferases"/>
    <property type="match status" value="1"/>
</dbReference>
<feature type="compositionally biased region" description="Basic and acidic residues" evidence="3">
    <location>
        <begin position="1"/>
        <end position="18"/>
    </location>
</feature>